<feature type="region of interest" description="Disordered" evidence="1">
    <location>
        <begin position="1032"/>
        <end position="1068"/>
    </location>
</feature>
<sequence>MSDNTDPDTIAYQAQGHIDTTLLTSTGTGGILSVGYFNNGPLINYLNHDEHLQHIVTNHTKGVKIEWDSGTELISPASKYRTAGLVTDKRVLFIVGQNNGDELYEVPLTRVEFAHAITGIIKSKLIVVCRDVTYYMYTRKGDNTEAVAEFIQTAAGDATNATDKSETKKKTKAETVTKVDNNPSRPLSGVSTDSTPLDENASASSKVADSPIKAENKTEETDDTSDSAHRTESESASADNTSTSSLFPDEVPPLPPTHAVASLDEDAGQYIDSARRHLRDKKETDGQTALIRAHTDLCTALDHLHSTDGEAIEKINCITTELENDLTETVQTTETVKNPYECNQLEKEFGEDKTPADEPKKEESGTMRDPGSTSQSIEIYVQDPDESPIGGAQVTLDNTPFQITGKTDSQGRCVLTMPSTPDEGTTKLSVDHPDFESTSGLVSIRPGRVYDIRLETETSETEDTPPSERTDAESVTATADDTPSRPNLLSELNRLNNTRSRDVDRRLMFTVGEYHPDDYVAEFGSWDDALSAANIGETVESNSGSEDPDPATTDDDPAAEQDQNKSSQSTKKEDPLEQALREVGLAECANESSQKSGNPDNQRRTELIEELQELDERWSNINRKLLYSIGDSHPDEYEEEFGSLDAALSAAGIGETADSNSETRRPGAVADDDSSEDKNQATSIQSTEEENELEQAHRGTGLTDDSHEEADENETSVNRRQTELIEELQELDERWSDIDRKLLYSVGDNHPDEYEEEFGSLDAALSASGISETADREAESSNETTTESDSQESSGTLNSDEISIPEGRVDTLKITVLELDADPGRRRDARLRIQTEDGAEVPLDIWSTHDIKTDWEVGETYTLEQSRHKVWDTDSGPRHEFSSTKDLHVSPVNGESANNRQQTDSGEHFSNTSQELVGTPNPTKEDYIQAIKRVADTNDRVVKATDVRDRSVYSVQEISNAFGSWQAALDAADVDNETRLLRELNRVADELGHQPSTIEMNRHSHVSATLYSNYFGSYTEAVEKAFSDTKRSQLADIGSKNTDGDIDPDKSGVKEDEKKEDKKDDNILEDIVSEFSELD</sequence>
<dbReference type="RefSeq" id="WP_076610479.1">
    <property type="nucleotide sequence ID" value="NZ_FTNR01000015.1"/>
</dbReference>
<feature type="region of interest" description="Disordered" evidence="1">
    <location>
        <begin position="873"/>
        <end position="922"/>
    </location>
</feature>
<feature type="compositionally biased region" description="Acidic residues" evidence="1">
    <location>
        <begin position="546"/>
        <end position="559"/>
    </location>
</feature>
<feature type="compositionally biased region" description="Polar residues" evidence="1">
    <location>
        <begin position="590"/>
        <end position="600"/>
    </location>
</feature>
<evidence type="ECO:0000313" key="2">
    <source>
        <dbReference type="EMBL" id="SIS16193.1"/>
    </source>
</evidence>
<feature type="region of interest" description="Disordered" evidence="1">
    <location>
        <begin position="158"/>
        <end position="259"/>
    </location>
</feature>
<feature type="compositionally biased region" description="Low complexity" evidence="1">
    <location>
        <begin position="781"/>
        <end position="796"/>
    </location>
</feature>
<organism evidence="2 3">
    <name type="scientific">Natronorubrum thiooxidans</name>
    <dbReference type="NCBI Taxonomy" id="308853"/>
    <lineage>
        <taxon>Archaea</taxon>
        <taxon>Methanobacteriati</taxon>
        <taxon>Methanobacteriota</taxon>
        <taxon>Stenosarchaea group</taxon>
        <taxon>Halobacteria</taxon>
        <taxon>Halobacteriales</taxon>
        <taxon>Natrialbaceae</taxon>
        <taxon>Natronorubrum</taxon>
    </lineage>
</organism>
<feature type="region of interest" description="Disordered" evidence="1">
    <location>
        <begin position="652"/>
        <end position="725"/>
    </location>
</feature>
<dbReference type="Pfam" id="PF18780">
    <property type="entry name" value="HNH_repeat"/>
    <property type="match status" value="2"/>
</dbReference>
<feature type="region of interest" description="Disordered" evidence="1">
    <location>
        <begin position="346"/>
        <end position="379"/>
    </location>
</feature>
<feature type="compositionally biased region" description="Basic and acidic residues" evidence="1">
    <location>
        <begin position="1047"/>
        <end position="1066"/>
    </location>
</feature>
<feature type="region of interest" description="Disordered" evidence="1">
    <location>
        <begin position="538"/>
        <end position="607"/>
    </location>
</feature>
<evidence type="ECO:0000313" key="3">
    <source>
        <dbReference type="Proteomes" id="UP000185936"/>
    </source>
</evidence>
<feature type="compositionally biased region" description="Basic and acidic residues" evidence="1">
    <location>
        <begin position="163"/>
        <end position="177"/>
    </location>
</feature>
<dbReference type="InterPro" id="IPR041025">
    <property type="entry name" value="HNH_repeat"/>
</dbReference>
<dbReference type="EMBL" id="FTNR01000015">
    <property type="protein sequence ID" value="SIS16193.1"/>
    <property type="molecule type" value="Genomic_DNA"/>
</dbReference>
<dbReference type="Proteomes" id="UP000185936">
    <property type="component" value="Unassembled WGS sequence"/>
</dbReference>
<reference evidence="3" key="1">
    <citation type="submission" date="2017-01" db="EMBL/GenBank/DDBJ databases">
        <authorList>
            <person name="Varghese N."/>
            <person name="Submissions S."/>
        </authorList>
    </citation>
    <scope>NUCLEOTIDE SEQUENCE [LARGE SCALE GENOMIC DNA]</scope>
    <source>
        <strain evidence="3">type strain: HArc-</strain>
    </source>
</reference>
<feature type="compositionally biased region" description="Polar residues" evidence="1">
    <location>
        <begin position="234"/>
        <end position="246"/>
    </location>
</feature>
<feature type="compositionally biased region" description="Polar residues" evidence="1">
    <location>
        <begin position="181"/>
        <end position="207"/>
    </location>
</feature>
<feature type="compositionally biased region" description="Polar residues" evidence="1">
    <location>
        <begin position="893"/>
        <end position="922"/>
    </location>
</feature>
<feature type="region of interest" description="Disordered" evidence="1">
    <location>
        <begin position="456"/>
        <end position="489"/>
    </location>
</feature>
<feature type="compositionally biased region" description="Polar residues" evidence="1">
    <location>
        <begin position="473"/>
        <end position="487"/>
    </location>
</feature>
<protein>
    <submittedName>
        <fullName evidence="2">Uncharacterized protein</fullName>
    </submittedName>
</protein>
<dbReference type="AlphaFoldDB" id="A0A1N7GUC8"/>
<name>A0A1N7GUC8_9EURY</name>
<gene>
    <name evidence="2" type="ORF">SAMN05421752_115105</name>
</gene>
<evidence type="ECO:0000256" key="1">
    <source>
        <dbReference type="SAM" id="MobiDB-lite"/>
    </source>
</evidence>
<keyword evidence="3" id="KW-1185">Reference proteome</keyword>
<feature type="compositionally biased region" description="Basic and acidic residues" evidence="1">
    <location>
        <begin position="873"/>
        <end position="888"/>
    </location>
</feature>
<dbReference type="OrthoDB" id="11472at2157"/>
<proteinExistence type="predicted"/>
<feature type="region of interest" description="Disordered" evidence="1">
    <location>
        <begin position="748"/>
        <end position="804"/>
    </location>
</feature>
<accession>A0A1N7GUC8</accession>
<feature type="compositionally biased region" description="Basic and acidic residues" evidence="1">
    <location>
        <begin position="346"/>
        <end position="366"/>
    </location>
</feature>